<dbReference type="EMBL" id="NRSZ01000300">
    <property type="protein sequence ID" value="PNY28135.1"/>
    <property type="molecule type" value="Genomic_DNA"/>
</dbReference>
<sequence length="80" mass="8425">MARHWGLPLTLCRAGGIRGRTTAFEPAAAIATGLGYCVCKVSDGLGRLCSERLTPSLQQDLPPQTPRPAAAKCSKATRTT</sequence>
<comment type="caution">
    <text evidence="2">The sequence shown here is derived from an EMBL/GenBank/DDBJ whole genome shotgun (WGS) entry which is preliminary data.</text>
</comment>
<reference evidence="2 3" key="1">
    <citation type="submission" date="2017-08" db="EMBL/GenBank/DDBJ databases">
        <title>Harnessing the power of phylogenomics to disentangle the directionality and signatures of interkingdom host jumping in the parasitic fungal genus Tolypocladium.</title>
        <authorList>
            <person name="Quandt C.A."/>
            <person name="Patterson W."/>
            <person name="Spatafora J.W."/>
        </authorList>
    </citation>
    <scope>NUCLEOTIDE SEQUENCE [LARGE SCALE GENOMIC DNA]</scope>
    <source>
        <strain evidence="2 3">CBS 113982</strain>
    </source>
</reference>
<evidence type="ECO:0000313" key="3">
    <source>
        <dbReference type="Proteomes" id="UP000236621"/>
    </source>
</evidence>
<accession>A0A2K3QKT1</accession>
<gene>
    <name evidence="2" type="ORF">TCAP_01945</name>
</gene>
<keyword evidence="3" id="KW-1185">Reference proteome</keyword>
<dbReference type="Proteomes" id="UP000236621">
    <property type="component" value="Unassembled WGS sequence"/>
</dbReference>
<name>A0A2K3QKT1_9HYPO</name>
<organism evidence="2 3">
    <name type="scientific">Tolypocladium capitatum</name>
    <dbReference type="NCBI Taxonomy" id="45235"/>
    <lineage>
        <taxon>Eukaryota</taxon>
        <taxon>Fungi</taxon>
        <taxon>Dikarya</taxon>
        <taxon>Ascomycota</taxon>
        <taxon>Pezizomycotina</taxon>
        <taxon>Sordariomycetes</taxon>
        <taxon>Hypocreomycetidae</taxon>
        <taxon>Hypocreales</taxon>
        <taxon>Ophiocordycipitaceae</taxon>
        <taxon>Tolypocladium</taxon>
    </lineage>
</organism>
<proteinExistence type="predicted"/>
<evidence type="ECO:0000256" key="1">
    <source>
        <dbReference type="SAM" id="MobiDB-lite"/>
    </source>
</evidence>
<protein>
    <submittedName>
        <fullName evidence="2">Uncharacterized protein</fullName>
    </submittedName>
</protein>
<dbReference type="AlphaFoldDB" id="A0A2K3QKT1"/>
<feature type="region of interest" description="Disordered" evidence="1">
    <location>
        <begin position="56"/>
        <end position="80"/>
    </location>
</feature>
<evidence type="ECO:0000313" key="2">
    <source>
        <dbReference type="EMBL" id="PNY28135.1"/>
    </source>
</evidence>